<gene>
    <name evidence="6" type="primary">mreB</name>
    <name evidence="7" type="ordered locus">Sdel_2186</name>
</gene>
<reference evidence="7 8" key="2">
    <citation type="journal article" date="2010" name="Stand. Genomic Sci.">
        <title>Complete genome sequence of Sulfurospirillum deleyianum type strain (5175).</title>
        <authorList>
            <person name="Sikorski J."/>
            <person name="Lapidus A."/>
            <person name="Copeland A."/>
            <person name="Glavina Del Rio T."/>
            <person name="Nolan M."/>
            <person name="Lucas S."/>
            <person name="Chen F."/>
            <person name="Tice H."/>
            <person name="Cheng J.F."/>
            <person name="Saunders E."/>
            <person name="Bruce D."/>
            <person name="Goodwin L."/>
            <person name="Pitluck S."/>
            <person name="Ovchinnikova G."/>
            <person name="Pati A."/>
            <person name="Ivanova N."/>
            <person name="Mavromatis K."/>
            <person name="Chen A."/>
            <person name="Palaniappan K."/>
            <person name="Chain P."/>
            <person name="Land M."/>
            <person name="Hauser L."/>
            <person name="Chang Y.J."/>
            <person name="Jeffries C.D."/>
            <person name="Brettin T."/>
            <person name="Detter J.C."/>
            <person name="Han C."/>
            <person name="Rohde M."/>
            <person name="Lang E."/>
            <person name="Spring S."/>
            <person name="Goker M."/>
            <person name="Bristow J."/>
            <person name="Eisen J.A."/>
            <person name="Markowitz V."/>
            <person name="Hugenholtz P."/>
            <person name="Kyrpides N.C."/>
            <person name="Klenk H.P."/>
        </authorList>
    </citation>
    <scope>NUCLEOTIDE SEQUENCE [LARGE SCALE GENOMIC DNA]</scope>
    <source>
        <strain evidence="8">ATCC 51133 / DSM 6946 / 5175</strain>
    </source>
</reference>
<dbReference type="RefSeq" id="WP_012857943.1">
    <property type="nucleotide sequence ID" value="NC_013512.1"/>
</dbReference>
<comment type="subcellular location">
    <subcellularLocation>
        <location evidence="6">Cytoplasm</location>
    </subcellularLocation>
    <text evidence="6">Membrane-associated.</text>
</comment>
<dbReference type="HAMAP" id="MF_02207">
    <property type="entry name" value="MreB"/>
    <property type="match status" value="1"/>
</dbReference>
<dbReference type="Gene3D" id="3.30.420.40">
    <property type="match status" value="2"/>
</dbReference>
<accession>D1B528</accession>
<dbReference type="NCBIfam" id="NF010539">
    <property type="entry name" value="PRK13927.1"/>
    <property type="match status" value="1"/>
</dbReference>
<dbReference type="GO" id="GO:0008360">
    <property type="term" value="P:regulation of cell shape"/>
    <property type="evidence" value="ECO:0007669"/>
    <property type="project" value="UniProtKB-UniRule"/>
</dbReference>
<dbReference type="GO" id="GO:0005524">
    <property type="term" value="F:ATP binding"/>
    <property type="evidence" value="ECO:0007669"/>
    <property type="project" value="UniProtKB-KW"/>
</dbReference>
<dbReference type="PANTHER" id="PTHR42749">
    <property type="entry name" value="CELL SHAPE-DETERMINING PROTEIN MREB"/>
    <property type="match status" value="1"/>
</dbReference>
<dbReference type="PRINTS" id="PR01652">
    <property type="entry name" value="SHAPEPROTEIN"/>
</dbReference>
<keyword evidence="8" id="KW-1185">Reference proteome</keyword>
<sequence length="336" mass="36607">MFSFIRSSNASFAIDLGTNNTLVYQPHKGIILEEPTSIAFDSKRRSFFECGESSKRMVGKNPKNIEIMQPLSKGAISNLTVAKAYIKEVIARISRKNFLKPHIVVSVPSDLNVMERNAVIEAGREGGAKSVQLIKDPLAAALGSHHAVEKPQGVLVLDVGAGVSDISLLSLGGIVMSKSLRMAGNDIDEAIIEYFKASKRVLISPLDAERIKHELGNLFKEEEKVLNVSVKNLITRLPETFYVSSLDVHQAILPIADKIVRLTHSMLSELPPVFAQDIYDRGIVLTGGSSMLKGLDAYLSSKLEIAVNPVENPLHNIILGAGRVIEEERYGSLLGA</sequence>
<reference evidence="8" key="1">
    <citation type="submission" date="2009-11" db="EMBL/GenBank/DDBJ databases">
        <title>The complete genome of Sulfurospirillum deleyianum DSM 6946.</title>
        <authorList>
            <consortium name="US DOE Joint Genome Institute (JGI-PGF)"/>
            <person name="Lucas S."/>
            <person name="Copeland A."/>
            <person name="Lapidus A."/>
            <person name="Glavina del Rio T."/>
            <person name="Dalin E."/>
            <person name="Tice H."/>
            <person name="Bruce D."/>
            <person name="Goodwin L."/>
            <person name="Pitluck S."/>
            <person name="Kyrpides N."/>
            <person name="Mavromatis K."/>
            <person name="Ivanova N."/>
            <person name="Ovchinnikova G."/>
            <person name="Munk A.C."/>
            <person name="Lu M."/>
            <person name="Brettin T."/>
            <person name="Detter J.C."/>
            <person name="Han C."/>
            <person name="Tapia R."/>
            <person name="Larimer F."/>
            <person name="Land M."/>
            <person name="Hauser L."/>
            <person name="Markowitz V."/>
            <person name="Cheng J.F."/>
            <person name="Hugenholtz P."/>
            <person name="Woyke T."/>
            <person name="Wu D."/>
            <person name="Aumann P."/>
            <person name="Schneider S."/>
            <person name="Lang E."/>
            <person name="Spring S."/>
            <person name="Klenk H.P."/>
            <person name="Eisen J.A."/>
        </authorList>
    </citation>
    <scope>NUCLEOTIDE SEQUENCE [LARGE SCALE GENOMIC DNA]</scope>
    <source>
        <strain evidence="8">ATCC 51133 / DSM 6946 / 5175</strain>
    </source>
</reference>
<dbReference type="Pfam" id="PF06723">
    <property type="entry name" value="MreB_Mbl"/>
    <property type="match status" value="1"/>
</dbReference>
<evidence type="ECO:0000256" key="1">
    <source>
        <dbReference type="ARBA" id="ARBA00022490"/>
    </source>
</evidence>
<evidence type="ECO:0000256" key="5">
    <source>
        <dbReference type="ARBA" id="ARBA00023458"/>
    </source>
</evidence>
<proteinExistence type="inferred from homology"/>
<evidence type="ECO:0000313" key="8">
    <source>
        <dbReference type="Proteomes" id="UP000002222"/>
    </source>
</evidence>
<dbReference type="EMBL" id="CP001816">
    <property type="protein sequence ID" value="ACZ13198.1"/>
    <property type="molecule type" value="Genomic_DNA"/>
</dbReference>
<dbReference type="HOGENOM" id="CLU_052037_0_0_7"/>
<evidence type="ECO:0000256" key="6">
    <source>
        <dbReference type="HAMAP-Rule" id="MF_02207"/>
    </source>
</evidence>
<dbReference type="InterPro" id="IPR043129">
    <property type="entry name" value="ATPase_NBD"/>
</dbReference>
<evidence type="ECO:0000256" key="2">
    <source>
        <dbReference type="ARBA" id="ARBA00022741"/>
    </source>
</evidence>
<comment type="subunit">
    <text evidence="6">Forms polymers.</text>
</comment>
<dbReference type="PANTHER" id="PTHR42749:SF1">
    <property type="entry name" value="CELL SHAPE-DETERMINING PROTEIN MREB"/>
    <property type="match status" value="1"/>
</dbReference>
<evidence type="ECO:0000313" key="7">
    <source>
        <dbReference type="EMBL" id="ACZ13198.1"/>
    </source>
</evidence>
<name>D1B528_SULD5</name>
<comment type="similarity">
    <text evidence="5 6">Belongs to the FtsA/MreB family.</text>
</comment>
<dbReference type="InterPro" id="IPR056546">
    <property type="entry name" value="MreB_MamK-like"/>
</dbReference>
<dbReference type="eggNOG" id="COG1077">
    <property type="taxonomic scope" value="Bacteria"/>
</dbReference>
<comment type="function">
    <text evidence="6">Forms membrane-associated dynamic filaments that are essential for cell shape determination. Acts by regulating cell wall synthesis and cell elongation, and thus cell shape. A feedback loop between cell geometry and MreB localization may maintain elongated cell shape by targeting cell wall growth to regions of negative cell wall curvature.</text>
</comment>
<dbReference type="KEGG" id="sdl:Sdel_2186"/>
<dbReference type="SUPFAM" id="SSF53067">
    <property type="entry name" value="Actin-like ATPase domain"/>
    <property type="match status" value="2"/>
</dbReference>
<keyword evidence="3 6" id="KW-0067">ATP-binding</keyword>
<keyword evidence="2 6" id="KW-0547">Nucleotide-binding</keyword>
<evidence type="ECO:0000256" key="3">
    <source>
        <dbReference type="ARBA" id="ARBA00022840"/>
    </source>
</evidence>
<comment type="caution">
    <text evidence="6">Lacks conserved residue(s) required for the propagation of feature annotation.</text>
</comment>
<dbReference type="Proteomes" id="UP000002222">
    <property type="component" value="Chromosome"/>
</dbReference>
<evidence type="ECO:0000256" key="4">
    <source>
        <dbReference type="ARBA" id="ARBA00022960"/>
    </source>
</evidence>
<dbReference type="STRING" id="525898.Sdel_2186"/>
<dbReference type="AlphaFoldDB" id="D1B528"/>
<dbReference type="CDD" id="cd10225">
    <property type="entry name" value="ASKHA_NBD_MreB-like"/>
    <property type="match status" value="1"/>
</dbReference>
<dbReference type="InterPro" id="IPR004753">
    <property type="entry name" value="MreB"/>
</dbReference>
<dbReference type="OrthoDB" id="9768127at2"/>
<protein>
    <recommendedName>
        <fullName evidence="6">Cell shape-determining protein MreB</fullName>
    </recommendedName>
</protein>
<feature type="binding site" evidence="6">
    <location>
        <begin position="209"/>
        <end position="212"/>
    </location>
    <ligand>
        <name>ATP</name>
        <dbReference type="ChEBI" id="CHEBI:30616"/>
    </ligand>
</feature>
<dbReference type="GO" id="GO:0005737">
    <property type="term" value="C:cytoplasm"/>
    <property type="evidence" value="ECO:0007669"/>
    <property type="project" value="UniProtKB-SubCell"/>
</dbReference>
<keyword evidence="4 6" id="KW-0133">Cell shape</keyword>
<dbReference type="GO" id="GO:0000902">
    <property type="term" value="P:cell morphogenesis"/>
    <property type="evidence" value="ECO:0007669"/>
    <property type="project" value="InterPro"/>
</dbReference>
<organism evidence="7 8">
    <name type="scientific">Sulfurospirillum deleyianum (strain ATCC 51133 / DSM 6946 / 5175)</name>
    <dbReference type="NCBI Taxonomy" id="525898"/>
    <lineage>
        <taxon>Bacteria</taxon>
        <taxon>Pseudomonadati</taxon>
        <taxon>Campylobacterota</taxon>
        <taxon>Epsilonproteobacteria</taxon>
        <taxon>Campylobacterales</taxon>
        <taxon>Sulfurospirillaceae</taxon>
        <taxon>Sulfurospirillum</taxon>
    </lineage>
</organism>
<keyword evidence="1 6" id="KW-0963">Cytoplasm</keyword>